<feature type="non-terminal residue" evidence="2">
    <location>
        <position position="1"/>
    </location>
</feature>
<reference evidence="2" key="2">
    <citation type="submission" date="2016-06" db="EMBL/GenBank/DDBJ databases">
        <title>The genome of a short-lived fish provides insights into sex chromosome evolution and the genetic control of aging.</title>
        <authorList>
            <person name="Reichwald K."/>
            <person name="Felder M."/>
            <person name="Petzold A."/>
            <person name="Koch P."/>
            <person name="Groth M."/>
            <person name="Platzer M."/>
        </authorList>
    </citation>
    <scope>NUCLEOTIDE SEQUENCE</scope>
    <source>
        <tissue evidence="2">Brain</tissue>
    </source>
</reference>
<reference evidence="2" key="1">
    <citation type="submission" date="2016-05" db="EMBL/GenBank/DDBJ databases">
        <authorList>
            <person name="Lavstsen T."/>
            <person name="Jespersen J.S."/>
        </authorList>
    </citation>
    <scope>NUCLEOTIDE SEQUENCE</scope>
    <source>
        <tissue evidence="2">Brain</tissue>
    </source>
</reference>
<organism evidence="2">
    <name type="scientific">Nothobranchius kuhntae</name>
    <name type="common">Beira killifish</name>
    <dbReference type="NCBI Taxonomy" id="321403"/>
    <lineage>
        <taxon>Eukaryota</taxon>
        <taxon>Metazoa</taxon>
        <taxon>Chordata</taxon>
        <taxon>Craniata</taxon>
        <taxon>Vertebrata</taxon>
        <taxon>Euteleostomi</taxon>
        <taxon>Actinopterygii</taxon>
        <taxon>Neopterygii</taxon>
        <taxon>Teleostei</taxon>
        <taxon>Neoteleostei</taxon>
        <taxon>Acanthomorphata</taxon>
        <taxon>Ovalentaria</taxon>
        <taxon>Atherinomorphae</taxon>
        <taxon>Cyprinodontiformes</taxon>
        <taxon>Nothobranchiidae</taxon>
        <taxon>Nothobranchius</taxon>
    </lineage>
</organism>
<protein>
    <submittedName>
        <fullName evidence="2">B-box and SPRY domain containing</fullName>
    </submittedName>
</protein>
<dbReference type="EMBL" id="HAED01004482">
    <property type="protein sequence ID" value="SBQ90512.1"/>
    <property type="molecule type" value="Transcribed_RNA"/>
</dbReference>
<feature type="compositionally biased region" description="Basic and acidic residues" evidence="1">
    <location>
        <begin position="42"/>
        <end position="58"/>
    </location>
</feature>
<accession>A0A1A8I1V8</accession>
<name>A0A1A8I1V8_NOTKU</name>
<feature type="region of interest" description="Disordered" evidence="1">
    <location>
        <begin position="41"/>
        <end position="63"/>
    </location>
</feature>
<evidence type="ECO:0000313" key="2">
    <source>
        <dbReference type="EMBL" id="SBQ90512.1"/>
    </source>
</evidence>
<evidence type="ECO:0000256" key="1">
    <source>
        <dbReference type="SAM" id="MobiDB-lite"/>
    </source>
</evidence>
<dbReference type="AlphaFoldDB" id="A0A1A8I1V8"/>
<feature type="non-terminal residue" evidence="2">
    <location>
        <position position="107"/>
    </location>
</feature>
<sequence length="107" mass="11532">LQGRGLLHFSGAQRFWKRGPTGLQHPVVGAVPLRRGLLVLPRRKEGSSAGGEETRADRPPAGLAQSDVAVLRTGLVCCSILHHATLHCSADTGLRRNGPQHHHLARM</sequence>
<proteinExistence type="predicted"/>
<gene>
    <name evidence="2" type="primary">BSPRY</name>
</gene>